<sequence>MAVFLCLKVNIFKWNKLQESVYICTPFKIVMMVCLAFAKAQ</sequence>
<gene>
    <name evidence="1" type="ORF">JCM19296_3577</name>
</gene>
<comment type="caution">
    <text evidence="1">The sequence shown here is derived from an EMBL/GenBank/DDBJ whole genome shotgun (WGS) entry which is preliminary data.</text>
</comment>
<dbReference type="EMBL" id="BBLG01000016">
    <property type="protein sequence ID" value="GAK77968.1"/>
    <property type="molecule type" value="Genomic_DNA"/>
</dbReference>
<protein>
    <submittedName>
        <fullName evidence="1">Uncharacterized protein</fullName>
    </submittedName>
</protein>
<reference evidence="1 2" key="1">
    <citation type="journal article" date="2014" name="Genome Announc.">
        <title>Draft Genome Sequences of Marine Flavobacterium Nonlabens Strains NR17, NR24, NR27, NR32, NR33, and Ara13.</title>
        <authorList>
            <person name="Nakanishi M."/>
            <person name="Meirelles P."/>
            <person name="Suzuki R."/>
            <person name="Takatani N."/>
            <person name="Mino S."/>
            <person name="Suda W."/>
            <person name="Oshima K."/>
            <person name="Hattori M."/>
            <person name="Ohkuma M."/>
            <person name="Hosokawa M."/>
            <person name="Miyashita K."/>
            <person name="Thompson F.L."/>
            <person name="Niwa A."/>
            <person name="Sawabe T."/>
            <person name="Sawabe T."/>
        </authorList>
    </citation>
    <scope>NUCLEOTIDE SEQUENCE [LARGE SCALE GENOMIC DNA]</scope>
    <source>
        <strain evidence="2">JCM19296</strain>
    </source>
</reference>
<dbReference type="AlphaFoldDB" id="A0A081DGC2"/>
<dbReference type="Proteomes" id="UP000028980">
    <property type="component" value="Unassembled WGS sequence"/>
</dbReference>
<evidence type="ECO:0000313" key="1">
    <source>
        <dbReference type="EMBL" id="GAK77968.1"/>
    </source>
</evidence>
<accession>A0A081DGC2</accession>
<proteinExistence type="predicted"/>
<organism evidence="1 2">
    <name type="scientific">Nonlabens ulvanivorans</name>
    <name type="common">Persicivirga ulvanivorans</name>
    <dbReference type="NCBI Taxonomy" id="906888"/>
    <lineage>
        <taxon>Bacteria</taxon>
        <taxon>Pseudomonadati</taxon>
        <taxon>Bacteroidota</taxon>
        <taxon>Flavobacteriia</taxon>
        <taxon>Flavobacteriales</taxon>
        <taxon>Flavobacteriaceae</taxon>
        <taxon>Nonlabens</taxon>
    </lineage>
</organism>
<name>A0A081DGC2_NONUL</name>
<evidence type="ECO:0000313" key="2">
    <source>
        <dbReference type="Proteomes" id="UP000028980"/>
    </source>
</evidence>